<dbReference type="CDD" id="cd00568">
    <property type="entry name" value="TPP_enzymes"/>
    <property type="match status" value="1"/>
</dbReference>
<dbReference type="OrthoDB" id="3203527at2"/>
<accession>A0A1H7P6S5</accession>
<feature type="domain" description="Thiamine pyrophosphate enzyme central" evidence="6">
    <location>
        <begin position="192"/>
        <end position="322"/>
    </location>
</feature>
<dbReference type="InterPro" id="IPR029061">
    <property type="entry name" value="THDP-binding"/>
</dbReference>
<keyword evidence="3 4" id="KW-0786">Thiamine pyrophosphate</keyword>
<dbReference type="InterPro" id="IPR011766">
    <property type="entry name" value="TPP_enzyme_TPP-bd"/>
</dbReference>
<dbReference type="GO" id="GO:0009097">
    <property type="term" value="P:isoleucine biosynthetic process"/>
    <property type="evidence" value="ECO:0007669"/>
    <property type="project" value="TreeGrafter"/>
</dbReference>
<comment type="cofactor">
    <cofactor evidence="1">
        <name>thiamine diphosphate</name>
        <dbReference type="ChEBI" id="CHEBI:58937"/>
    </cofactor>
</comment>
<keyword evidence="10" id="KW-1185">Reference proteome</keyword>
<feature type="region of interest" description="Disordered" evidence="5">
    <location>
        <begin position="332"/>
        <end position="353"/>
    </location>
</feature>
<evidence type="ECO:0000256" key="2">
    <source>
        <dbReference type="ARBA" id="ARBA00007812"/>
    </source>
</evidence>
<protein>
    <submittedName>
        <fullName evidence="9">Acetolactate synthase large subunit</fullName>
    </submittedName>
</protein>
<dbReference type="GO" id="GO:0005948">
    <property type="term" value="C:acetolactate synthase complex"/>
    <property type="evidence" value="ECO:0007669"/>
    <property type="project" value="TreeGrafter"/>
</dbReference>
<dbReference type="GO" id="GO:0003984">
    <property type="term" value="F:acetolactate synthase activity"/>
    <property type="evidence" value="ECO:0007669"/>
    <property type="project" value="TreeGrafter"/>
</dbReference>
<feature type="domain" description="Thiamine pyrophosphate enzyme TPP-binding" evidence="7">
    <location>
        <begin position="410"/>
        <end position="550"/>
    </location>
</feature>
<dbReference type="PANTHER" id="PTHR18968:SF166">
    <property type="entry name" value="2-HYDROXYACYL-COA LYASE 2"/>
    <property type="match status" value="1"/>
</dbReference>
<proteinExistence type="inferred from homology"/>
<gene>
    <name evidence="9" type="ORF">SAMN05660976_02276</name>
</gene>
<dbReference type="Pfam" id="PF00205">
    <property type="entry name" value="TPP_enzyme_M"/>
    <property type="match status" value="1"/>
</dbReference>
<evidence type="ECO:0000256" key="4">
    <source>
        <dbReference type="RuleBase" id="RU362132"/>
    </source>
</evidence>
<dbReference type="Pfam" id="PF02775">
    <property type="entry name" value="TPP_enzyme_C"/>
    <property type="match status" value="1"/>
</dbReference>
<dbReference type="GO" id="GO:0009099">
    <property type="term" value="P:L-valine biosynthetic process"/>
    <property type="evidence" value="ECO:0007669"/>
    <property type="project" value="TreeGrafter"/>
</dbReference>
<feature type="domain" description="Thiamine pyrophosphate enzyme N-terminal TPP-binding" evidence="8">
    <location>
        <begin position="1"/>
        <end position="105"/>
    </location>
</feature>
<evidence type="ECO:0000256" key="5">
    <source>
        <dbReference type="SAM" id="MobiDB-lite"/>
    </source>
</evidence>
<evidence type="ECO:0000259" key="7">
    <source>
        <dbReference type="Pfam" id="PF02775"/>
    </source>
</evidence>
<evidence type="ECO:0000259" key="6">
    <source>
        <dbReference type="Pfam" id="PF00205"/>
    </source>
</evidence>
<dbReference type="Gene3D" id="3.40.50.1220">
    <property type="entry name" value="TPP-binding domain"/>
    <property type="match status" value="1"/>
</dbReference>
<dbReference type="Pfam" id="PF02776">
    <property type="entry name" value="TPP_enzyme_N"/>
    <property type="match status" value="1"/>
</dbReference>
<dbReference type="InterPro" id="IPR012001">
    <property type="entry name" value="Thiamin_PyroP_enz_TPP-bd_dom"/>
</dbReference>
<dbReference type="InterPro" id="IPR029035">
    <property type="entry name" value="DHS-like_NAD/FAD-binding_dom"/>
</dbReference>
<dbReference type="Proteomes" id="UP000198953">
    <property type="component" value="Unassembled WGS sequence"/>
</dbReference>
<dbReference type="GO" id="GO:0050660">
    <property type="term" value="F:flavin adenine dinucleotide binding"/>
    <property type="evidence" value="ECO:0007669"/>
    <property type="project" value="TreeGrafter"/>
</dbReference>
<dbReference type="PANTHER" id="PTHR18968">
    <property type="entry name" value="THIAMINE PYROPHOSPHATE ENZYMES"/>
    <property type="match status" value="1"/>
</dbReference>
<evidence type="ECO:0000256" key="3">
    <source>
        <dbReference type="ARBA" id="ARBA00023052"/>
    </source>
</evidence>
<evidence type="ECO:0000259" key="8">
    <source>
        <dbReference type="Pfam" id="PF02776"/>
    </source>
</evidence>
<dbReference type="InterPro" id="IPR045229">
    <property type="entry name" value="TPP_enz"/>
</dbReference>
<name>A0A1H7P6S5_9ACTN</name>
<evidence type="ECO:0000256" key="1">
    <source>
        <dbReference type="ARBA" id="ARBA00001964"/>
    </source>
</evidence>
<comment type="similarity">
    <text evidence="2 4">Belongs to the TPP enzyme family.</text>
</comment>
<dbReference type="CDD" id="cd07035">
    <property type="entry name" value="TPP_PYR_POX_like"/>
    <property type="match status" value="1"/>
</dbReference>
<dbReference type="SUPFAM" id="SSF52518">
    <property type="entry name" value="Thiamin diphosphate-binding fold (THDP-binding)"/>
    <property type="match status" value="2"/>
</dbReference>
<dbReference type="Gene3D" id="3.40.50.970">
    <property type="match status" value="2"/>
</dbReference>
<dbReference type="GO" id="GO:0000287">
    <property type="term" value="F:magnesium ion binding"/>
    <property type="evidence" value="ECO:0007669"/>
    <property type="project" value="InterPro"/>
</dbReference>
<dbReference type="EMBL" id="FOBF01000004">
    <property type="protein sequence ID" value="SEL30955.1"/>
    <property type="molecule type" value="Genomic_DNA"/>
</dbReference>
<organism evidence="9 10">
    <name type="scientific">Nonomuraea pusilla</name>
    <dbReference type="NCBI Taxonomy" id="46177"/>
    <lineage>
        <taxon>Bacteria</taxon>
        <taxon>Bacillati</taxon>
        <taxon>Actinomycetota</taxon>
        <taxon>Actinomycetes</taxon>
        <taxon>Streptosporangiales</taxon>
        <taxon>Streptosporangiaceae</taxon>
        <taxon>Nonomuraea</taxon>
    </lineage>
</organism>
<dbReference type="GO" id="GO:0030976">
    <property type="term" value="F:thiamine pyrophosphate binding"/>
    <property type="evidence" value="ECO:0007669"/>
    <property type="project" value="InterPro"/>
</dbReference>
<reference evidence="9 10" key="1">
    <citation type="submission" date="2016-10" db="EMBL/GenBank/DDBJ databases">
        <authorList>
            <person name="de Groot N.N."/>
        </authorList>
    </citation>
    <scope>NUCLEOTIDE SEQUENCE [LARGE SCALE GENOMIC DNA]</scope>
    <source>
        <strain evidence="9 10">DSM 43357</strain>
    </source>
</reference>
<sequence>MTVARAVGRVLAACGADTVFCVVGSGNFHVTNALVEQGVRFVAARHEGGAATMADAYVRVSGRPAVVSVHQGPGLTNAVTGLAEAAKSRTPLVVLAGEATDPRSNFHIDQDALAAAVGAVPMRVASPRAAAATALEAFRLAWSERRTVLLNLPLDVQAAPAPPTEEVEEEARRLFPGVADRSGAVPSGAELRELVRLLLAARRPVFVAGRGARHARRELEELAGLTGALTATSAVAKGLFRGSPWDLDVSGGFATPLAAELIAGADLIVGWGCALNMWTTRHGSLVGPGATVVQVDLDRAAAGAHVPVRLAVTGDVATVARAAAEEVAALARRPAQEAAGGEPAGEARPGVRGYRSPELARRIAAEGRWRDVPYEDESGEGGIDPRTFTIGLDDLLPAERIISIDSGNFMGYPSMLMDVPDEGGFCFTQAFQSVGLGLATAIGAALARPDRLPVAALGDGGALMGAAELETVVRLGLPMVVVVYDDEAYGAEVHHFGPHGHPLDTVTFPPADLAAVARGHGFAAVTVTRPSDLDGVARWLEGPRDRPLLVHGKVTGRRGAWWLEEAFKGH</sequence>
<dbReference type="AlphaFoldDB" id="A0A1H7P6S5"/>
<dbReference type="InterPro" id="IPR012000">
    <property type="entry name" value="Thiamin_PyroP_enz_cen_dom"/>
</dbReference>
<feature type="compositionally biased region" description="Low complexity" evidence="5">
    <location>
        <begin position="332"/>
        <end position="350"/>
    </location>
</feature>
<evidence type="ECO:0000313" key="10">
    <source>
        <dbReference type="Proteomes" id="UP000198953"/>
    </source>
</evidence>
<dbReference type="STRING" id="46177.SAMN05660976_02276"/>
<evidence type="ECO:0000313" key="9">
    <source>
        <dbReference type="EMBL" id="SEL30955.1"/>
    </source>
</evidence>
<dbReference type="RefSeq" id="WP_091100045.1">
    <property type="nucleotide sequence ID" value="NZ_FOBF01000004.1"/>
</dbReference>
<dbReference type="SUPFAM" id="SSF52467">
    <property type="entry name" value="DHS-like NAD/FAD-binding domain"/>
    <property type="match status" value="1"/>
</dbReference>